<dbReference type="HAMAP" id="MF_01865">
    <property type="entry name" value="MTTase_RimO"/>
    <property type="match status" value="1"/>
</dbReference>
<dbReference type="InterPro" id="IPR013848">
    <property type="entry name" value="Methylthiotransferase_N"/>
</dbReference>
<evidence type="ECO:0000256" key="6">
    <source>
        <dbReference type="ARBA" id="ARBA00022723"/>
    </source>
</evidence>
<keyword evidence="15" id="KW-1185">Reference proteome</keyword>
<feature type="domain" description="MTTase N-terminal" evidence="12">
    <location>
        <begin position="4"/>
        <end position="120"/>
    </location>
</feature>
<dbReference type="NCBIfam" id="TIGR01125">
    <property type="entry name" value="30S ribosomal protein S12 methylthiotransferase RimO"/>
    <property type="match status" value="1"/>
</dbReference>
<proteinExistence type="inferred from homology"/>
<dbReference type="Proteomes" id="UP000184114">
    <property type="component" value="Unassembled WGS sequence"/>
</dbReference>
<evidence type="ECO:0000256" key="8">
    <source>
        <dbReference type="ARBA" id="ARBA00023014"/>
    </source>
</evidence>
<dbReference type="Pfam" id="PF04055">
    <property type="entry name" value="Radical_SAM"/>
    <property type="match status" value="1"/>
</dbReference>
<dbReference type="InterPro" id="IPR012340">
    <property type="entry name" value="NA-bd_OB-fold"/>
</dbReference>
<keyword evidence="7 10" id="KW-0408">Iron</keyword>
<keyword evidence="3 10" id="KW-0963">Cytoplasm</keyword>
<dbReference type="GO" id="GO:0005829">
    <property type="term" value="C:cytosol"/>
    <property type="evidence" value="ECO:0007669"/>
    <property type="project" value="TreeGrafter"/>
</dbReference>
<feature type="binding site" evidence="10">
    <location>
        <position position="156"/>
    </location>
    <ligand>
        <name>[4Fe-4S] cluster</name>
        <dbReference type="ChEBI" id="CHEBI:49883"/>
        <label>2</label>
        <note>4Fe-4S-S-AdoMet</note>
    </ligand>
</feature>
<dbReference type="SFLD" id="SFLDF00274">
    <property type="entry name" value="ribosomal_protein_S12_methylth"/>
    <property type="match status" value="1"/>
</dbReference>
<evidence type="ECO:0000256" key="5">
    <source>
        <dbReference type="ARBA" id="ARBA00022691"/>
    </source>
</evidence>
<dbReference type="EMBL" id="FQTY01000001">
    <property type="protein sequence ID" value="SHE31775.1"/>
    <property type="molecule type" value="Genomic_DNA"/>
</dbReference>
<dbReference type="PANTHER" id="PTHR43837">
    <property type="entry name" value="RIBOSOMAL PROTEIN S12 METHYLTHIOTRANSFERASE RIMO"/>
    <property type="match status" value="1"/>
</dbReference>
<feature type="binding site" evidence="10">
    <location>
        <position position="83"/>
    </location>
    <ligand>
        <name>[4Fe-4S] cluster</name>
        <dbReference type="ChEBI" id="CHEBI:49883"/>
        <label>1</label>
    </ligand>
</feature>
<dbReference type="GO" id="GO:0035597">
    <property type="term" value="F:tRNA-2-methylthio-N(6)-dimethylallyladenosine(37) synthase activity"/>
    <property type="evidence" value="ECO:0007669"/>
    <property type="project" value="UniProtKB-EC"/>
</dbReference>
<dbReference type="SUPFAM" id="SSF102114">
    <property type="entry name" value="Radical SAM enzymes"/>
    <property type="match status" value="1"/>
</dbReference>
<dbReference type="Pfam" id="PF18693">
    <property type="entry name" value="TRAM_2"/>
    <property type="match status" value="1"/>
</dbReference>
<dbReference type="GO" id="GO:0051539">
    <property type="term" value="F:4 iron, 4 sulfur cluster binding"/>
    <property type="evidence" value="ECO:0007669"/>
    <property type="project" value="UniProtKB-UniRule"/>
</dbReference>
<dbReference type="CDD" id="cd01335">
    <property type="entry name" value="Radical_SAM"/>
    <property type="match status" value="1"/>
</dbReference>
<keyword evidence="4 10" id="KW-0808">Transferase</keyword>
<comment type="function">
    <text evidence="1">Catalyzes the methylthiolation of N6-(dimethylallyl)adenosine (i(6)A), leading to the formation of 2-methylthio-N6-(dimethylallyl)adenosine (ms(2)i(6)A) at position 37 in tRNAs that read codons beginning with uridine.</text>
</comment>
<evidence type="ECO:0000259" key="13">
    <source>
        <dbReference type="PROSITE" id="PS51918"/>
    </source>
</evidence>
<evidence type="ECO:0000313" key="14">
    <source>
        <dbReference type="EMBL" id="SHE31775.1"/>
    </source>
</evidence>
<dbReference type="PROSITE" id="PS51918">
    <property type="entry name" value="RADICAL_SAM"/>
    <property type="match status" value="1"/>
</dbReference>
<dbReference type="SFLD" id="SFLDG01061">
    <property type="entry name" value="methylthiotransferase"/>
    <property type="match status" value="1"/>
</dbReference>
<evidence type="ECO:0000256" key="7">
    <source>
        <dbReference type="ARBA" id="ARBA00023004"/>
    </source>
</evidence>
<accession>A0A1M4SHT7</accession>
<dbReference type="GeneID" id="90995023"/>
<feature type="binding site" evidence="10">
    <location>
        <position position="163"/>
    </location>
    <ligand>
        <name>[4Fe-4S] cluster</name>
        <dbReference type="ChEBI" id="CHEBI:49883"/>
        <label>2</label>
        <note>4Fe-4S-S-AdoMet</note>
    </ligand>
</feature>
<feature type="domain" description="TRAM" evidence="11">
    <location>
        <begin position="375"/>
        <end position="442"/>
    </location>
</feature>
<dbReference type="SFLD" id="SFLDS00029">
    <property type="entry name" value="Radical_SAM"/>
    <property type="match status" value="1"/>
</dbReference>
<dbReference type="InterPro" id="IPR020612">
    <property type="entry name" value="Methylthiotransferase_CS"/>
</dbReference>
<feature type="binding site" evidence="10">
    <location>
        <position position="160"/>
    </location>
    <ligand>
        <name>[4Fe-4S] cluster</name>
        <dbReference type="ChEBI" id="CHEBI:49883"/>
        <label>2</label>
        <note>4Fe-4S-S-AdoMet</note>
    </ligand>
</feature>
<dbReference type="GO" id="GO:0035599">
    <property type="term" value="F:aspartic acid methylthiotransferase activity"/>
    <property type="evidence" value="ECO:0007669"/>
    <property type="project" value="TreeGrafter"/>
</dbReference>
<feature type="binding site" evidence="10">
    <location>
        <position position="49"/>
    </location>
    <ligand>
        <name>[4Fe-4S] cluster</name>
        <dbReference type="ChEBI" id="CHEBI:49883"/>
        <label>1</label>
    </ligand>
</feature>
<dbReference type="GO" id="GO:0046872">
    <property type="term" value="F:metal ion binding"/>
    <property type="evidence" value="ECO:0007669"/>
    <property type="project" value="UniProtKB-KW"/>
</dbReference>
<evidence type="ECO:0000256" key="3">
    <source>
        <dbReference type="ARBA" id="ARBA00022490"/>
    </source>
</evidence>
<dbReference type="AlphaFoldDB" id="A0A1M4SHT7"/>
<gene>
    <name evidence="10" type="primary">rimO</name>
    <name evidence="14" type="ORF">SAMN02745784_00330</name>
</gene>
<feature type="domain" description="Radical SAM core" evidence="13">
    <location>
        <begin position="142"/>
        <end position="372"/>
    </location>
</feature>
<dbReference type="InterPro" id="IPR023404">
    <property type="entry name" value="rSAM_horseshoe"/>
</dbReference>
<dbReference type="Gene3D" id="3.80.30.20">
    <property type="entry name" value="tm_1862 like domain"/>
    <property type="match status" value="1"/>
</dbReference>
<dbReference type="InterPro" id="IPR006638">
    <property type="entry name" value="Elp3/MiaA/NifB-like_rSAM"/>
</dbReference>
<evidence type="ECO:0000256" key="4">
    <source>
        <dbReference type="ARBA" id="ARBA00022679"/>
    </source>
</evidence>
<dbReference type="SMART" id="SM00729">
    <property type="entry name" value="Elp3"/>
    <property type="match status" value="1"/>
</dbReference>
<protein>
    <recommendedName>
        <fullName evidence="10">Ribosomal protein uS12 methylthiotransferase RimO</fullName>
        <shortName evidence="10">uS12 MTTase</shortName>
        <shortName evidence="10">uS12 methylthiotransferase</shortName>
        <ecNumber evidence="10">2.8.4.4</ecNumber>
    </recommendedName>
    <alternativeName>
        <fullName evidence="10">Ribosomal protein uS12 (aspartate-C(3))-methylthiotransferase</fullName>
    </alternativeName>
    <alternativeName>
        <fullName evidence="10">Ribosome maturation factor RimO</fullName>
    </alternativeName>
</protein>
<dbReference type="SFLD" id="SFLDG01082">
    <property type="entry name" value="B12-binding_domain_containing"/>
    <property type="match status" value="1"/>
</dbReference>
<comment type="similarity">
    <text evidence="10">Belongs to the methylthiotransferase family. RimO subfamily.</text>
</comment>
<evidence type="ECO:0000256" key="2">
    <source>
        <dbReference type="ARBA" id="ARBA00022485"/>
    </source>
</evidence>
<evidence type="ECO:0000256" key="10">
    <source>
        <dbReference type="HAMAP-Rule" id="MF_01865"/>
    </source>
</evidence>
<comment type="catalytic activity">
    <reaction evidence="10">
        <text>L-aspartate(89)-[ribosomal protein uS12]-hydrogen + (sulfur carrier)-SH + AH2 + 2 S-adenosyl-L-methionine = 3-methylsulfanyl-L-aspartate(89)-[ribosomal protein uS12]-hydrogen + (sulfur carrier)-H + 5'-deoxyadenosine + L-methionine + A + S-adenosyl-L-homocysteine + 2 H(+)</text>
        <dbReference type="Rhea" id="RHEA:37087"/>
        <dbReference type="Rhea" id="RHEA-COMP:10460"/>
        <dbReference type="Rhea" id="RHEA-COMP:10461"/>
        <dbReference type="Rhea" id="RHEA-COMP:14737"/>
        <dbReference type="Rhea" id="RHEA-COMP:14739"/>
        <dbReference type="ChEBI" id="CHEBI:13193"/>
        <dbReference type="ChEBI" id="CHEBI:15378"/>
        <dbReference type="ChEBI" id="CHEBI:17319"/>
        <dbReference type="ChEBI" id="CHEBI:17499"/>
        <dbReference type="ChEBI" id="CHEBI:29917"/>
        <dbReference type="ChEBI" id="CHEBI:29961"/>
        <dbReference type="ChEBI" id="CHEBI:57844"/>
        <dbReference type="ChEBI" id="CHEBI:57856"/>
        <dbReference type="ChEBI" id="CHEBI:59789"/>
        <dbReference type="ChEBI" id="CHEBI:64428"/>
        <dbReference type="ChEBI" id="CHEBI:73599"/>
        <dbReference type="EC" id="2.8.4.4"/>
    </reaction>
</comment>
<dbReference type="Gene3D" id="3.40.50.12160">
    <property type="entry name" value="Methylthiotransferase, N-terminal domain"/>
    <property type="match status" value="1"/>
</dbReference>
<dbReference type="RefSeq" id="WP_072972273.1">
    <property type="nucleotide sequence ID" value="NZ_FQTY01000001.1"/>
</dbReference>
<organism evidence="14 15">
    <name type="scientific">Tissierella praeacuta DSM 18095</name>
    <dbReference type="NCBI Taxonomy" id="1123404"/>
    <lineage>
        <taxon>Bacteria</taxon>
        <taxon>Bacillati</taxon>
        <taxon>Bacillota</taxon>
        <taxon>Tissierellia</taxon>
        <taxon>Tissierellales</taxon>
        <taxon>Tissierellaceae</taxon>
        <taxon>Tissierella</taxon>
    </lineage>
</organism>
<evidence type="ECO:0000313" key="15">
    <source>
        <dbReference type="Proteomes" id="UP000184114"/>
    </source>
</evidence>
<dbReference type="Gene3D" id="2.40.50.140">
    <property type="entry name" value="Nucleic acid-binding proteins"/>
    <property type="match status" value="1"/>
</dbReference>
<dbReference type="InterPro" id="IPR005839">
    <property type="entry name" value="Methylthiotransferase"/>
</dbReference>
<sequence length="442" mass="51435">MKTKKIYIVTLGCSKNEIDSELMMSILKESNYIISDSLEEANVIVVNTCGFIERAKEESIETIWEMTKYKEEGNCKYLILAGCLAERYSKELMDEIPDIDAIIGTGNIKDIALVIKELELKSKRIKKTGNIDVAYLEEVKRINFNITEYVRISEGCDNFCTYCIIPRLRGKHRSRKMDDIIEEVKYLASNGVKEIILIGQNTSDYGIDLYNEYALYKLLDRLNNIEGITWIRLLYLYPDNFDDNLIKSIKNNQKVVKYVDIPLQHVNNNILKKMNRKTNKEDIILLINKLKKEIPEIIIRTTFIVGFPGETEEYFNDLLDFVEDIKFERLGVFTYSQEEDTPAYSFPNQISEEIKECRRDKIMELQKDISEDIMMNKVGKKFNVLIEEFCGNNTYIGRTYMDSPEIDGVVYVNSIKELILGDFIEVKITDYLEYDLIGEVIQ</sequence>
<evidence type="ECO:0000256" key="9">
    <source>
        <dbReference type="ARBA" id="ARBA00051425"/>
    </source>
</evidence>
<dbReference type="InterPro" id="IPR058240">
    <property type="entry name" value="rSAM_sf"/>
</dbReference>
<keyword evidence="14" id="KW-0689">Ribosomal protein</keyword>
<evidence type="ECO:0000256" key="1">
    <source>
        <dbReference type="ARBA" id="ARBA00003234"/>
    </source>
</evidence>
<dbReference type="NCBIfam" id="TIGR00089">
    <property type="entry name" value="MiaB/RimO family radical SAM methylthiotransferase"/>
    <property type="match status" value="1"/>
</dbReference>
<dbReference type="Pfam" id="PF00919">
    <property type="entry name" value="UPF0004"/>
    <property type="match status" value="1"/>
</dbReference>
<keyword evidence="5 10" id="KW-0949">S-adenosyl-L-methionine</keyword>
<dbReference type="FunFam" id="2.40.50.140:FF:000210">
    <property type="entry name" value="Ribosomal protein S12 methylthiotransferase RimO"/>
    <property type="match status" value="1"/>
</dbReference>
<name>A0A1M4SHT7_9FIRM</name>
<evidence type="ECO:0000259" key="11">
    <source>
        <dbReference type="PROSITE" id="PS50926"/>
    </source>
</evidence>
<keyword evidence="2 10" id="KW-0004">4Fe-4S</keyword>
<comment type="catalytic activity">
    <reaction evidence="9">
        <text>N(6)-dimethylallyladenosine(37) in tRNA + (sulfur carrier)-SH + AH2 + 2 S-adenosyl-L-methionine = 2-methylsulfanyl-N(6)-dimethylallyladenosine(37) in tRNA + (sulfur carrier)-H + 5'-deoxyadenosine + L-methionine + A + S-adenosyl-L-homocysteine + 2 H(+)</text>
        <dbReference type="Rhea" id="RHEA:37067"/>
        <dbReference type="Rhea" id="RHEA-COMP:10375"/>
        <dbReference type="Rhea" id="RHEA-COMP:10376"/>
        <dbReference type="Rhea" id="RHEA-COMP:14737"/>
        <dbReference type="Rhea" id="RHEA-COMP:14739"/>
        <dbReference type="ChEBI" id="CHEBI:13193"/>
        <dbReference type="ChEBI" id="CHEBI:15378"/>
        <dbReference type="ChEBI" id="CHEBI:17319"/>
        <dbReference type="ChEBI" id="CHEBI:17499"/>
        <dbReference type="ChEBI" id="CHEBI:29917"/>
        <dbReference type="ChEBI" id="CHEBI:57844"/>
        <dbReference type="ChEBI" id="CHEBI:57856"/>
        <dbReference type="ChEBI" id="CHEBI:59789"/>
        <dbReference type="ChEBI" id="CHEBI:64428"/>
        <dbReference type="ChEBI" id="CHEBI:74415"/>
        <dbReference type="ChEBI" id="CHEBI:74417"/>
        <dbReference type="EC" id="2.8.4.3"/>
    </reaction>
</comment>
<evidence type="ECO:0000259" key="12">
    <source>
        <dbReference type="PROSITE" id="PS51449"/>
    </source>
</evidence>
<feature type="binding site" evidence="10">
    <location>
        <position position="13"/>
    </location>
    <ligand>
        <name>[4Fe-4S] cluster</name>
        <dbReference type="ChEBI" id="CHEBI:49883"/>
        <label>1</label>
    </ligand>
</feature>
<dbReference type="STRING" id="1123404.SAMN02745784_00330"/>
<comment type="function">
    <text evidence="10">Catalyzes the methylthiolation of an aspartic acid residue of ribosomal protein uS12.</text>
</comment>
<dbReference type="EC" id="2.8.4.4" evidence="10"/>
<comment type="subcellular location">
    <subcellularLocation>
        <location evidence="10">Cytoplasm</location>
    </subcellularLocation>
</comment>
<keyword evidence="8 10" id="KW-0411">Iron-sulfur</keyword>
<dbReference type="PANTHER" id="PTHR43837:SF1">
    <property type="entry name" value="RIBOSOMAL PROTEIN US12 METHYLTHIOTRANSFERASE RIMO"/>
    <property type="match status" value="1"/>
</dbReference>
<dbReference type="InterPro" id="IPR038135">
    <property type="entry name" value="Methylthiotransferase_N_sf"/>
</dbReference>
<dbReference type="InterPro" id="IPR005840">
    <property type="entry name" value="Ribosomal_uS12_MeSTrfase_RimO"/>
</dbReference>
<dbReference type="GO" id="GO:0103039">
    <property type="term" value="F:protein methylthiotransferase activity"/>
    <property type="evidence" value="ECO:0007669"/>
    <property type="project" value="UniProtKB-EC"/>
</dbReference>
<dbReference type="PROSITE" id="PS01278">
    <property type="entry name" value="MTTASE_RADICAL"/>
    <property type="match status" value="1"/>
</dbReference>
<dbReference type="InterPro" id="IPR002792">
    <property type="entry name" value="TRAM_dom"/>
</dbReference>
<dbReference type="PROSITE" id="PS51449">
    <property type="entry name" value="MTTASE_N"/>
    <property type="match status" value="1"/>
</dbReference>
<dbReference type="FunFam" id="3.40.50.12160:FF:000003">
    <property type="entry name" value="CDK5 regulatory subunit-associated protein 1"/>
    <property type="match status" value="1"/>
</dbReference>
<dbReference type="FunFam" id="3.80.30.20:FF:000001">
    <property type="entry name" value="tRNA-2-methylthio-N(6)-dimethylallyladenosine synthase 2"/>
    <property type="match status" value="1"/>
</dbReference>
<keyword evidence="14" id="KW-0687">Ribonucleoprotein</keyword>
<dbReference type="PROSITE" id="PS50926">
    <property type="entry name" value="TRAM"/>
    <property type="match status" value="1"/>
</dbReference>
<dbReference type="GO" id="GO:0005840">
    <property type="term" value="C:ribosome"/>
    <property type="evidence" value="ECO:0007669"/>
    <property type="project" value="UniProtKB-KW"/>
</dbReference>
<keyword evidence="6 10" id="KW-0479">Metal-binding</keyword>
<dbReference type="InterPro" id="IPR007197">
    <property type="entry name" value="rSAM"/>
</dbReference>
<comment type="cofactor">
    <cofactor evidence="10">
        <name>[4Fe-4S] cluster</name>
        <dbReference type="ChEBI" id="CHEBI:49883"/>
    </cofactor>
    <text evidence="10">Binds 2 [4Fe-4S] clusters. One cluster is coordinated with 3 cysteines and an exchangeable S-adenosyl-L-methionine.</text>
</comment>
<reference evidence="15" key="1">
    <citation type="submission" date="2016-11" db="EMBL/GenBank/DDBJ databases">
        <authorList>
            <person name="Varghese N."/>
            <person name="Submissions S."/>
        </authorList>
    </citation>
    <scope>NUCLEOTIDE SEQUENCE [LARGE SCALE GENOMIC DNA]</scope>
    <source>
        <strain evidence="15">DSM 18095</strain>
    </source>
</reference>